<dbReference type="Proteomes" id="UP000001847">
    <property type="component" value="Chromosome I"/>
</dbReference>
<sequence length="65" mass="7441">MFDWESPRESLRSSAILAFRSQPVLLVTERLPAFGKNASRSIHPWPYSQLRLRLLLSLRGGATRC</sequence>
<dbReference type="KEGG" id="lbi:LEPBI_I1617"/>
<keyword evidence="2" id="KW-1185">Reference proteome</keyword>
<proteinExistence type="predicted"/>
<evidence type="ECO:0000313" key="2">
    <source>
        <dbReference type="Proteomes" id="UP000001847"/>
    </source>
</evidence>
<protein>
    <submittedName>
        <fullName evidence="1">Uncharacterized protein</fullName>
    </submittedName>
</protein>
<dbReference type="EMBL" id="CP000786">
    <property type="protein sequence ID" value="ABZ97724.1"/>
    <property type="molecule type" value="Genomic_DNA"/>
</dbReference>
<organism evidence="1 2">
    <name type="scientific">Leptospira biflexa serovar Patoc (strain Patoc 1 / ATCC 23582 / Paris)</name>
    <dbReference type="NCBI Taxonomy" id="456481"/>
    <lineage>
        <taxon>Bacteria</taxon>
        <taxon>Pseudomonadati</taxon>
        <taxon>Spirochaetota</taxon>
        <taxon>Spirochaetia</taxon>
        <taxon>Leptospirales</taxon>
        <taxon>Leptospiraceae</taxon>
        <taxon>Leptospira</taxon>
    </lineage>
</organism>
<accession>B0SR23</accession>
<reference evidence="1 2" key="1">
    <citation type="journal article" date="2008" name="PLoS ONE">
        <title>Genome sequence of the saprophyte Leptospira biflexa provides insights into the evolution of Leptospira and the pathogenesis of leptospirosis.</title>
        <authorList>
            <person name="Picardeau M."/>
            <person name="Bulach D.M."/>
            <person name="Bouchier C."/>
            <person name="Zuerner R.L."/>
            <person name="Zidane N."/>
            <person name="Wilson P.J."/>
            <person name="Creno S."/>
            <person name="Kuczek E.S."/>
            <person name="Bommezzadri S."/>
            <person name="Davis J.C."/>
            <person name="McGrath A."/>
            <person name="Johnson M.J."/>
            <person name="Boursaux-Eude C."/>
            <person name="Seemann T."/>
            <person name="Rouy Z."/>
            <person name="Coppel R.L."/>
            <person name="Rood J.I."/>
            <person name="Lajus A."/>
            <person name="Davies J.K."/>
            <person name="Medigue C."/>
            <person name="Adler B."/>
        </authorList>
    </citation>
    <scope>NUCLEOTIDE SEQUENCE [LARGE SCALE GENOMIC DNA]</scope>
    <source>
        <strain evidence="2">Patoc 1 / ATCC 23582 / Paris</strain>
    </source>
</reference>
<evidence type="ECO:0000313" key="1">
    <source>
        <dbReference type="EMBL" id="ABZ97724.1"/>
    </source>
</evidence>
<gene>
    <name evidence="1" type="ordered locus">LEPBI_I1617</name>
</gene>
<dbReference type="AlphaFoldDB" id="B0SR23"/>
<name>B0SR23_LEPBP</name>
<dbReference type="STRING" id="456481.LEPBI_I1617"/>
<dbReference type="HOGENOM" id="CLU_2844513_0_0_12"/>